<dbReference type="OrthoDB" id="9775268at2"/>
<evidence type="ECO:0000256" key="5">
    <source>
        <dbReference type="ARBA" id="ARBA00022989"/>
    </source>
</evidence>
<dbReference type="InterPro" id="IPR022324">
    <property type="entry name" value="Bacilysin_exporter_BacE_put"/>
</dbReference>
<name>A0A371J2R1_9FIRM</name>
<feature type="transmembrane region" description="Helical" evidence="7">
    <location>
        <begin position="318"/>
        <end position="338"/>
    </location>
</feature>
<organism evidence="9 10">
    <name type="scientific">Romboutsia weinsteinii</name>
    <dbReference type="NCBI Taxonomy" id="2020949"/>
    <lineage>
        <taxon>Bacteria</taxon>
        <taxon>Bacillati</taxon>
        <taxon>Bacillota</taxon>
        <taxon>Clostridia</taxon>
        <taxon>Peptostreptococcales</taxon>
        <taxon>Peptostreptococcaceae</taxon>
        <taxon>Romboutsia</taxon>
    </lineage>
</organism>
<sequence>MIENNLEKIKEGRCNKLWNKNFFLLWQGQLVSCLGDALYSIALGFWVLEKTGSSGIMGVVMASITIPRIILGPFAGVIVDRFDRKKIILLGDFIRGLGMIFVAYGAFQGFLEVWMVLVVGIICGASSAFFNPSVMSVMPDIVPTDKLIQANSAYQMATSTTNLIGSMSGGFLFSILGAPVMFLINGVSYLISSFTEVFISVPKVKHDKKHLTLKEDFVDGFKFIAKLKGLLALIGVATILNFLFGIFSVLLMPWFSQEASLGVVKYGIMSGVNSFGMVCSMLLLSLIKIKTNKKFIIYVTTLFGSVSSAFLGTLSNNFYGICIFYFLCFGFMAISNTITNSTIQIIVPQNMRGKVNSLLVTACTSIQPLGILFGGLLGDYFHPRNIILVAFAISIVLVPPLFLFKSTKKVLNYDPDKNTLDEIQSSLKIKE</sequence>
<dbReference type="InterPro" id="IPR020846">
    <property type="entry name" value="MFS_dom"/>
</dbReference>
<dbReference type="EMBL" id="NOJY02000018">
    <property type="protein sequence ID" value="RDY26946.1"/>
    <property type="molecule type" value="Genomic_DNA"/>
</dbReference>
<evidence type="ECO:0000256" key="4">
    <source>
        <dbReference type="ARBA" id="ARBA00022692"/>
    </source>
</evidence>
<dbReference type="Pfam" id="PF07690">
    <property type="entry name" value="MFS_1"/>
    <property type="match status" value="1"/>
</dbReference>
<protein>
    <submittedName>
        <fullName evidence="9">MFS transporter</fullName>
    </submittedName>
</protein>
<feature type="transmembrane region" description="Helical" evidence="7">
    <location>
        <begin position="295"/>
        <end position="312"/>
    </location>
</feature>
<accession>A0A371J2R1</accession>
<keyword evidence="10" id="KW-1185">Reference proteome</keyword>
<dbReference type="InterPro" id="IPR011701">
    <property type="entry name" value="MFS"/>
</dbReference>
<feature type="transmembrane region" description="Helical" evidence="7">
    <location>
        <begin position="54"/>
        <end position="75"/>
    </location>
</feature>
<keyword evidence="3" id="KW-1003">Cell membrane</keyword>
<dbReference type="SUPFAM" id="SSF103473">
    <property type="entry name" value="MFS general substrate transporter"/>
    <property type="match status" value="1"/>
</dbReference>
<feature type="domain" description="Major facilitator superfamily (MFS) profile" evidence="8">
    <location>
        <begin position="21"/>
        <end position="408"/>
    </location>
</feature>
<feature type="transmembrane region" description="Helical" evidence="7">
    <location>
        <begin position="386"/>
        <end position="404"/>
    </location>
</feature>
<dbReference type="RefSeq" id="WP_094368060.1">
    <property type="nucleotide sequence ID" value="NZ_NOJY02000018.1"/>
</dbReference>
<dbReference type="InterPro" id="IPR036259">
    <property type="entry name" value="MFS_trans_sf"/>
</dbReference>
<dbReference type="PANTHER" id="PTHR43266:SF2">
    <property type="entry name" value="MAJOR FACILITATOR SUPERFAMILY (MFS) PROFILE DOMAIN-CONTAINING PROTEIN"/>
    <property type="match status" value="1"/>
</dbReference>
<evidence type="ECO:0000256" key="6">
    <source>
        <dbReference type="ARBA" id="ARBA00023136"/>
    </source>
</evidence>
<dbReference type="Proteomes" id="UP000215694">
    <property type="component" value="Unassembled WGS sequence"/>
</dbReference>
<keyword evidence="4 7" id="KW-0812">Transmembrane</keyword>
<comment type="caution">
    <text evidence="9">The sequence shown here is derived from an EMBL/GenBank/DDBJ whole genome shotgun (WGS) entry which is preliminary data.</text>
</comment>
<dbReference type="GO" id="GO:0005886">
    <property type="term" value="C:plasma membrane"/>
    <property type="evidence" value="ECO:0007669"/>
    <property type="project" value="UniProtKB-SubCell"/>
</dbReference>
<feature type="transmembrane region" description="Helical" evidence="7">
    <location>
        <begin position="263"/>
        <end position="283"/>
    </location>
</feature>
<dbReference type="PRINTS" id="PR01988">
    <property type="entry name" value="EXPORTERBACE"/>
</dbReference>
<dbReference type="Gene3D" id="1.20.1250.20">
    <property type="entry name" value="MFS general substrate transporter like domains"/>
    <property type="match status" value="1"/>
</dbReference>
<evidence type="ECO:0000259" key="8">
    <source>
        <dbReference type="PROSITE" id="PS50850"/>
    </source>
</evidence>
<keyword evidence="6 7" id="KW-0472">Membrane</keyword>
<keyword evidence="2" id="KW-0813">Transport</keyword>
<reference evidence="9 10" key="1">
    <citation type="journal article" date="2017" name="Genome Announc.">
        <title>Draft Genome Sequence of Romboutsia weinsteinii sp. nov. Strain CCRI-19649(T) Isolated from Surface Water.</title>
        <authorList>
            <person name="Maheux A.F."/>
            <person name="Boudreau D.K."/>
            <person name="Berube E."/>
            <person name="Boissinot M."/>
            <person name="Cantin P."/>
            <person name="Raymond F."/>
            <person name="Corbeil J."/>
            <person name="Omar R.F."/>
            <person name="Bergeron M.G."/>
        </authorList>
    </citation>
    <scope>NUCLEOTIDE SEQUENCE [LARGE SCALE GENOMIC DNA]</scope>
    <source>
        <strain evidence="9 10">CCRI-19649</strain>
    </source>
</reference>
<keyword evidence="5 7" id="KW-1133">Transmembrane helix</keyword>
<gene>
    <name evidence="9" type="ORF">CHL78_011460</name>
</gene>
<dbReference type="AlphaFoldDB" id="A0A371J2R1"/>
<dbReference type="PROSITE" id="PS50850">
    <property type="entry name" value="MFS"/>
    <property type="match status" value="1"/>
</dbReference>
<evidence type="ECO:0000313" key="10">
    <source>
        <dbReference type="Proteomes" id="UP000215694"/>
    </source>
</evidence>
<feature type="transmembrane region" description="Helical" evidence="7">
    <location>
        <begin position="358"/>
        <end position="380"/>
    </location>
</feature>
<dbReference type="PANTHER" id="PTHR43266">
    <property type="entry name" value="MACROLIDE-EFFLUX PROTEIN"/>
    <property type="match status" value="1"/>
</dbReference>
<feature type="transmembrane region" description="Helical" evidence="7">
    <location>
        <begin position="21"/>
        <end position="48"/>
    </location>
</feature>
<comment type="subcellular location">
    <subcellularLocation>
        <location evidence="1">Cell membrane</location>
        <topology evidence="1">Multi-pass membrane protein</topology>
    </subcellularLocation>
</comment>
<evidence type="ECO:0000256" key="2">
    <source>
        <dbReference type="ARBA" id="ARBA00022448"/>
    </source>
</evidence>
<dbReference type="GO" id="GO:0022857">
    <property type="term" value="F:transmembrane transporter activity"/>
    <property type="evidence" value="ECO:0007669"/>
    <property type="project" value="InterPro"/>
</dbReference>
<evidence type="ECO:0000256" key="1">
    <source>
        <dbReference type="ARBA" id="ARBA00004651"/>
    </source>
</evidence>
<evidence type="ECO:0000313" key="9">
    <source>
        <dbReference type="EMBL" id="RDY26946.1"/>
    </source>
</evidence>
<evidence type="ECO:0000256" key="7">
    <source>
        <dbReference type="SAM" id="Phobius"/>
    </source>
</evidence>
<proteinExistence type="predicted"/>
<evidence type="ECO:0000256" key="3">
    <source>
        <dbReference type="ARBA" id="ARBA00022475"/>
    </source>
</evidence>
<feature type="transmembrane region" description="Helical" evidence="7">
    <location>
        <begin position="230"/>
        <end position="251"/>
    </location>
</feature>
<dbReference type="CDD" id="cd06173">
    <property type="entry name" value="MFS_MefA_like"/>
    <property type="match status" value="1"/>
</dbReference>